<proteinExistence type="predicted"/>
<protein>
    <submittedName>
        <fullName evidence="4">Response regulator</fullName>
    </submittedName>
</protein>
<keyword evidence="5" id="KW-1185">Reference proteome</keyword>
<comment type="caution">
    <text evidence="4">The sequence shown here is derived from an EMBL/GenBank/DDBJ whole genome shotgun (WGS) entry which is preliminary data.</text>
</comment>
<evidence type="ECO:0000259" key="3">
    <source>
        <dbReference type="PROSITE" id="PS50110"/>
    </source>
</evidence>
<reference evidence="4 5" key="1">
    <citation type="submission" date="2022-10" db="EMBL/GenBank/DDBJ databases">
        <title>Aestuariibacter sp. AA17 isolated from Montipora capitata coral fragment.</title>
        <authorList>
            <person name="Emsley S.A."/>
            <person name="Pfannmuller K.M."/>
            <person name="Loughran R.M."/>
            <person name="Shlafstein M."/>
            <person name="Papke E."/>
            <person name="Saw J.H."/>
            <person name="Ushijima B."/>
            <person name="Videau P."/>
        </authorList>
    </citation>
    <scope>NUCLEOTIDE SEQUENCE [LARGE SCALE GENOMIC DNA]</scope>
    <source>
        <strain evidence="4 5">AA17</strain>
    </source>
</reference>
<dbReference type="Proteomes" id="UP001652504">
    <property type="component" value="Unassembled WGS sequence"/>
</dbReference>
<dbReference type="EMBL" id="JAOWKX010000003">
    <property type="protein sequence ID" value="MCV2884658.1"/>
    <property type="molecule type" value="Genomic_DNA"/>
</dbReference>
<accession>A0ABT3A7I9</accession>
<evidence type="ECO:0000313" key="4">
    <source>
        <dbReference type="EMBL" id="MCV2884658.1"/>
    </source>
</evidence>
<dbReference type="Pfam" id="PF00072">
    <property type="entry name" value="Response_reg"/>
    <property type="match status" value="1"/>
</dbReference>
<dbReference type="PANTHER" id="PTHR43228:SF1">
    <property type="entry name" value="TWO-COMPONENT RESPONSE REGULATOR ARR22"/>
    <property type="match status" value="1"/>
</dbReference>
<dbReference type="PROSITE" id="PS50110">
    <property type="entry name" value="RESPONSE_REGULATORY"/>
    <property type="match status" value="1"/>
</dbReference>
<sequence length="415" mass="46720">MTDEKEKANHIVVLQTDAESDRLVIETLQKHFTSISVITKLKELCRQLVDVTPKVLLITGESVTATLSSYYRCFDAVKEYKVCDHRVVSLIPRQCEEDAYNAFKSGVIDDYLVSRPVYEVHRVVMICQHLLIELGVSTPIENKDVLFERYTLKYSDDLQSTLKRVVEKKASMKAAFETSLKEIETALDEASKKLEQAQPASLDVERLKAMLGAIKSDEIRPELLRLQEKALALLSSLFPQASEEETDTDDESTSEKTEAKQKPQFNQLYNQDIDPDEILKKAPAQPRVLLVEDDPISLQLTQRILDPYKIKVEHTSTGRNAFASLSSSQYDMVLMDINLPDTNGIYIVDQITSGDGPNANTPIIMLSGNKNKTTVAQAIERGAKGYIVKPLYKDSLVKLFTKYELPLKAKNKASQ</sequence>
<keyword evidence="1" id="KW-0597">Phosphoprotein</keyword>
<dbReference type="InterPro" id="IPR011006">
    <property type="entry name" value="CheY-like_superfamily"/>
</dbReference>
<dbReference type="SUPFAM" id="SSF52172">
    <property type="entry name" value="CheY-like"/>
    <property type="match status" value="1"/>
</dbReference>
<dbReference type="RefSeq" id="WP_263711936.1">
    <property type="nucleotide sequence ID" value="NZ_JAOWKX010000003.1"/>
</dbReference>
<feature type="modified residue" description="4-aspartylphosphate" evidence="1">
    <location>
        <position position="336"/>
    </location>
</feature>
<dbReference type="InterPro" id="IPR001789">
    <property type="entry name" value="Sig_transdc_resp-reg_receiver"/>
</dbReference>
<gene>
    <name evidence="4" type="ORF">OE749_08115</name>
</gene>
<evidence type="ECO:0000256" key="1">
    <source>
        <dbReference type="PROSITE-ProRule" id="PRU00169"/>
    </source>
</evidence>
<organism evidence="4 5">
    <name type="scientific">Fluctibacter corallii</name>
    <dbReference type="NCBI Taxonomy" id="2984329"/>
    <lineage>
        <taxon>Bacteria</taxon>
        <taxon>Pseudomonadati</taxon>
        <taxon>Pseudomonadota</taxon>
        <taxon>Gammaproteobacteria</taxon>
        <taxon>Alteromonadales</taxon>
        <taxon>Alteromonadaceae</taxon>
        <taxon>Fluctibacter</taxon>
    </lineage>
</organism>
<dbReference type="SMART" id="SM00448">
    <property type="entry name" value="REC"/>
    <property type="match status" value="1"/>
</dbReference>
<feature type="compositionally biased region" description="Acidic residues" evidence="2">
    <location>
        <begin position="242"/>
        <end position="252"/>
    </location>
</feature>
<dbReference type="PANTHER" id="PTHR43228">
    <property type="entry name" value="TWO-COMPONENT RESPONSE REGULATOR"/>
    <property type="match status" value="1"/>
</dbReference>
<dbReference type="Gene3D" id="3.40.50.2300">
    <property type="match status" value="1"/>
</dbReference>
<evidence type="ECO:0000313" key="5">
    <source>
        <dbReference type="Proteomes" id="UP001652504"/>
    </source>
</evidence>
<dbReference type="InterPro" id="IPR052048">
    <property type="entry name" value="ST_Response_Regulator"/>
</dbReference>
<dbReference type="CDD" id="cd17546">
    <property type="entry name" value="REC_hyHK_CKI1_RcsC-like"/>
    <property type="match status" value="1"/>
</dbReference>
<name>A0ABT3A7I9_9ALTE</name>
<evidence type="ECO:0000256" key="2">
    <source>
        <dbReference type="SAM" id="MobiDB-lite"/>
    </source>
</evidence>
<feature type="domain" description="Response regulatory" evidence="3">
    <location>
        <begin position="287"/>
        <end position="404"/>
    </location>
</feature>
<feature type="region of interest" description="Disordered" evidence="2">
    <location>
        <begin position="240"/>
        <end position="268"/>
    </location>
</feature>